<evidence type="ECO:0000313" key="11">
    <source>
        <dbReference type="Proteomes" id="UP001155241"/>
    </source>
</evidence>
<keyword evidence="8" id="KW-0472">Membrane</keyword>
<dbReference type="AlphaFoldDB" id="A0A9X2FDW3"/>
<evidence type="ECO:0000256" key="8">
    <source>
        <dbReference type="SAM" id="Phobius"/>
    </source>
</evidence>
<evidence type="ECO:0000256" key="2">
    <source>
        <dbReference type="ARBA" id="ARBA00022741"/>
    </source>
</evidence>
<dbReference type="SUPFAM" id="SSF48452">
    <property type="entry name" value="TPR-like"/>
    <property type="match status" value="2"/>
</dbReference>
<keyword evidence="7" id="KW-0175">Coiled coil</keyword>
<organism evidence="10 11">
    <name type="scientific">Aeoliella straminimaris</name>
    <dbReference type="NCBI Taxonomy" id="2954799"/>
    <lineage>
        <taxon>Bacteria</taxon>
        <taxon>Pseudomonadati</taxon>
        <taxon>Planctomycetota</taxon>
        <taxon>Planctomycetia</taxon>
        <taxon>Pirellulales</taxon>
        <taxon>Lacipirellulaceae</taxon>
        <taxon>Aeoliella</taxon>
    </lineage>
</organism>
<keyword evidence="5" id="KW-0802">TPR repeat</keyword>
<dbReference type="RefSeq" id="WP_252852167.1">
    <property type="nucleotide sequence ID" value="NZ_JAMXLR010000033.1"/>
</dbReference>
<sequence length="1153" mass="130444">MAIDTPDIQAIFDEAIACESNEQRSQFLDDACGHNSQVRHRVEALLRAHREAGGFFGGPEGATEYQPVSERPGDTIGLYKLLQQIGEGGMGVVYMAEQTEPIERRVALKIIKPGMDTRQVIARFEAERQALAMMDHPNISKVFDAGVTDTGRPYFVMELVKGTPIIQYCDEHKIPSRERLELFIPVCQAIQHAHQKGIIHRDIKPSNVLVAHYDDTAVPKVIDFGVAKAVDHRLTEKTMFTEFGQVLGTFEYMSPEQAKLNQWDVDTRTDVYSLGVLLYELLAGEVPFDRQRLRSAAIDELLRIIREEDPPRPSTRVSSSQSLPTIAANRKTEPKKLSTLIHGELDWIVMKALEKERTRRYDTASKFAEDVEHYLNNEAVEACPPSAAYRFRKFVRRNRPVIGTLVAVAAALVIGASVAVWQAIEADIERDRAIVAERAAEEEARRANEEAARADKEANRAVAEANRAERQLARAEEVKQLVSDMLNGAAPAVTLGADPTVLIKILDETAERLEAGEIEDEVVAAELHWIVGRVYSDLGRDEDALEHFKTAVEDYRRLKPNHIDRANVLGQLGNVYRQLTRYSEAEERISEALRLSRTHDERSIFTAGTMGDLATTWYCQGKYQQAEQMFLDALDILNEHVQEGKERSLLKNHLNNLGNIYLDMHRYEDARQRYQEALDSMTDVAAGDPDRLSTLGNLAIAVGKLGDLEEAESIRKEVLAEYERIVDESHPSRLAAKHNLASSYDNRAKRTGNAELRKRAKRMYREIIDVRDASGNTPHSVYPVINAKSNLAGMLGEDGDFSQAAELQEEVIDELVRNKDPMVYRYRLGLAQVYFSWGQATQDPELLEKARQILEGVLALESGGQAIELSTDDRTTAKRLLVAVLGQSLEDDEALEQVDQIVKELQEEQVGTQKERQLNTVMIAVNYQKAWMHHQRDEYAEAAEIYSELVQVMEGNPDIKPQWRLGTNANLGFLLLRSEKYKEARSVLEPCLVKMRVELPEEHEFTENVIRWIAETYENLELHDMARQRYAEALDLQVGRFYDDGNPATLNHLAWQLLTHQYRELRDPKRALPLAQRACNKARQQPSDELCDYLDTLALAQYETGNTVAAVDTQREAIELLPSTRVADRVKYVERLAEYEAALRDQTEPASDD</sequence>
<feature type="domain" description="Protein kinase" evidence="9">
    <location>
        <begin position="79"/>
        <end position="375"/>
    </location>
</feature>
<evidence type="ECO:0000256" key="5">
    <source>
        <dbReference type="PROSITE-ProRule" id="PRU00339"/>
    </source>
</evidence>
<dbReference type="Pfam" id="PF00069">
    <property type="entry name" value="Pkinase"/>
    <property type="match status" value="1"/>
</dbReference>
<dbReference type="InterPro" id="IPR017441">
    <property type="entry name" value="Protein_kinase_ATP_BS"/>
</dbReference>
<dbReference type="EMBL" id="JAMXLR010000033">
    <property type="protein sequence ID" value="MCO6044061.1"/>
    <property type="molecule type" value="Genomic_DNA"/>
</dbReference>
<dbReference type="Proteomes" id="UP001155241">
    <property type="component" value="Unassembled WGS sequence"/>
</dbReference>
<dbReference type="SUPFAM" id="SSF56112">
    <property type="entry name" value="Protein kinase-like (PK-like)"/>
    <property type="match status" value="1"/>
</dbReference>
<dbReference type="PROSITE" id="PS50005">
    <property type="entry name" value="TPR"/>
    <property type="match status" value="2"/>
</dbReference>
<evidence type="ECO:0000313" key="10">
    <source>
        <dbReference type="EMBL" id="MCO6044061.1"/>
    </source>
</evidence>
<keyword evidence="3" id="KW-0418">Kinase</keyword>
<dbReference type="SMART" id="SM00028">
    <property type="entry name" value="TPR"/>
    <property type="match status" value="8"/>
</dbReference>
<evidence type="ECO:0000256" key="7">
    <source>
        <dbReference type="SAM" id="Coils"/>
    </source>
</evidence>
<dbReference type="PROSITE" id="PS00108">
    <property type="entry name" value="PROTEIN_KINASE_ST"/>
    <property type="match status" value="1"/>
</dbReference>
<dbReference type="PROSITE" id="PS00107">
    <property type="entry name" value="PROTEIN_KINASE_ATP"/>
    <property type="match status" value="1"/>
</dbReference>
<dbReference type="Pfam" id="PF13374">
    <property type="entry name" value="TPR_10"/>
    <property type="match status" value="1"/>
</dbReference>
<keyword evidence="4 6" id="KW-0067">ATP-binding</keyword>
<feature type="binding site" evidence="6">
    <location>
        <position position="109"/>
    </location>
    <ligand>
        <name>ATP</name>
        <dbReference type="ChEBI" id="CHEBI:30616"/>
    </ligand>
</feature>
<dbReference type="PANTHER" id="PTHR43289:SF6">
    <property type="entry name" value="SERINE_THREONINE-PROTEIN KINASE NEKL-3"/>
    <property type="match status" value="1"/>
</dbReference>
<dbReference type="CDD" id="cd14014">
    <property type="entry name" value="STKc_PknB_like"/>
    <property type="match status" value="1"/>
</dbReference>
<name>A0A9X2FDW3_9BACT</name>
<dbReference type="InterPro" id="IPR008271">
    <property type="entry name" value="Ser/Thr_kinase_AS"/>
</dbReference>
<feature type="coiled-coil region" evidence="7">
    <location>
        <begin position="430"/>
        <end position="485"/>
    </location>
</feature>
<dbReference type="SMART" id="SM00220">
    <property type="entry name" value="S_TKc"/>
    <property type="match status" value="1"/>
</dbReference>
<dbReference type="PROSITE" id="PS50011">
    <property type="entry name" value="PROTEIN_KINASE_DOM"/>
    <property type="match status" value="1"/>
</dbReference>
<dbReference type="InterPro" id="IPR011990">
    <property type="entry name" value="TPR-like_helical_dom_sf"/>
</dbReference>
<feature type="repeat" description="TPR" evidence="5">
    <location>
        <begin position="651"/>
        <end position="684"/>
    </location>
</feature>
<keyword evidence="1" id="KW-0808">Transferase</keyword>
<protein>
    <submittedName>
        <fullName evidence="10">Tetratricopeptide repeat protein</fullName>
    </submittedName>
</protein>
<dbReference type="Pfam" id="PF13424">
    <property type="entry name" value="TPR_12"/>
    <property type="match status" value="2"/>
</dbReference>
<gene>
    <name evidence="10" type="ORF">NG895_09080</name>
</gene>
<keyword evidence="11" id="KW-1185">Reference proteome</keyword>
<feature type="repeat" description="TPR" evidence="5">
    <location>
        <begin position="566"/>
        <end position="599"/>
    </location>
</feature>
<dbReference type="InterPro" id="IPR011009">
    <property type="entry name" value="Kinase-like_dom_sf"/>
</dbReference>
<dbReference type="PANTHER" id="PTHR43289">
    <property type="entry name" value="MITOGEN-ACTIVATED PROTEIN KINASE KINASE KINASE 20-RELATED"/>
    <property type="match status" value="1"/>
</dbReference>
<keyword evidence="2 6" id="KW-0547">Nucleotide-binding</keyword>
<evidence type="ECO:0000256" key="1">
    <source>
        <dbReference type="ARBA" id="ARBA00022679"/>
    </source>
</evidence>
<dbReference type="InterPro" id="IPR019734">
    <property type="entry name" value="TPR_rpt"/>
</dbReference>
<evidence type="ECO:0000256" key="6">
    <source>
        <dbReference type="PROSITE-ProRule" id="PRU10141"/>
    </source>
</evidence>
<dbReference type="GO" id="GO:0005524">
    <property type="term" value="F:ATP binding"/>
    <property type="evidence" value="ECO:0007669"/>
    <property type="project" value="UniProtKB-UniRule"/>
</dbReference>
<dbReference type="InterPro" id="IPR000719">
    <property type="entry name" value="Prot_kinase_dom"/>
</dbReference>
<keyword evidence="8" id="KW-0812">Transmembrane</keyword>
<accession>A0A9X2FDW3</accession>
<reference evidence="10" key="1">
    <citation type="submission" date="2022-06" db="EMBL/GenBank/DDBJ databases">
        <title>Aeoliella straminimaris, a novel planctomycete from sediments.</title>
        <authorList>
            <person name="Vitorino I.R."/>
            <person name="Lage O.M."/>
        </authorList>
    </citation>
    <scope>NUCLEOTIDE SEQUENCE</scope>
    <source>
        <strain evidence="10">ICT_H6.2</strain>
    </source>
</reference>
<evidence type="ECO:0000259" key="9">
    <source>
        <dbReference type="PROSITE" id="PS50011"/>
    </source>
</evidence>
<dbReference type="GO" id="GO:0004674">
    <property type="term" value="F:protein serine/threonine kinase activity"/>
    <property type="evidence" value="ECO:0007669"/>
    <property type="project" value="TreeGrafter"/>
</dbReference>
<evidence type="ECO:0000256" key="4">
    <source>
        <dbReference type="ARBA" id="ARBA00022840"/>
    </source>
</evidence>
<dbReference type="Gene3D" id="1.10.510.10">
    <property type="entry name" value="Transferase(Phosphotransferase) domain 1"/>
    <property type="match status" value="1"/>
</dbReference>
<feature type="transmembrane region" description="Helical" evidence="8">
    <location>
        <begin position="401"/>
        <end position="424"/>
    </location>
</feature>
<dbReference type="Gene3D" id="3.30.200.20">
    <property type="entry name" value="Phosphorylase Kinase, domain 1"/>
    <property type="match status" value="1"/>
</dbReference>
<dbReference type="Gene3D" id="1.25.40.10">
    <property type="entry name" value="Tetratricopeptide repeat domain"/>
    <property type="match status" value="4"/>
</dbReference>
<comment type="caution">
    <text evidence="10">The sequence shown here is derived from an EMBL/GenBank/DDBJ whole genome shotgun (WGS) entry which is preliminary data.</text>
</comment>
<keyword evidence="8" id="KW-1133">Transmembrane helix</keyword>
<evidence type="ECO:0000256" key="3">
    <source>
        <dbReference type="ARBA" id="ARBA00022777"/>
    </source>
</evidence>
<proteinExistence type="predicted"/>